<evidence type="ECO:0000313" key="1">
    <source>
        <dbReference type="EMBL" id="MBX41536.1"/>
    </source>
</evidence>
<dbReference type="EMBL" id="GGEC01061052">
    <property type="protein sequence ID" value="MBX41536.1"/>
    <property type="molecule type" value="Transcribed_RNA"/>
</dbReference>
<name>A0A2P2NGC0_RHIMU</name>
<dbReference type="AlphaFoldDB" id="A0A2P2NGC0"/>
<organism evidence="1">
    <name type="scientific">Rhizophora mucronata</name>
    <name type="common">Asiatic mangrove</name>
    <dbReference type="NCBI Taxonomy" id="61149"/>
    <lineage>
        <taxon>Eukaryota</taxon>
        <taxon>Viridiplantae</taxon>
        <taxon>Streptophyta</taxon>
        <taxon>Embryophyta</taxon>
        <taxon>Tracheophyta</taxon>
        <taxon>Spermatophyta</taxon>
        <taxon>Magnoliopsida</taxon>
        <taxon>eudicotyledons</taxon>
        <taxon>Gunneridae</taxon>
        <taxon>Pentapetalae</taxon>
        <taxon>rosids</taxon>
        <taxon>fabids</taxon>
        <taxon>Malpighiales</taxon>
        <taxon>Rhizophoraceae</taxon>
        <taxon>Rhizophora</taxon>
    </lineage>
</organism>
<sequence length="69" mass="8153">MVIFAFDCQTWGNLFMKHYKISHHEIKCDIYKETEVMFYGSTLDAWNLNYSPCLISCQNIHQAINDCTK</sequence>
<proteinExistence type="predicted"/>
<accession>A0A2P2NGC0</accession>
<reference evidence="1" key="1">
    <citation type="submission" date="2018-02" db="EMBL/GenBank/DDBJ databases">
        <title>Rhizophora mucronata_Transcriptome.</title>
        <authorList>
            <person name="Meera S.P."/>
            <person name="Sreeshan A."/>
            <person name="Augustine A."/>
        </authorList>
    </citation>
    <scope>NUCLEOTIDE SEQUENCE</scope>
    <source>
        <tissue evidence="1">Leaf</tissue>
    </source>
</reference>
<protein>
    <submittedName>
        <fullName evidence="1">Uncharacterized protein</fullName>
    </submittedName>
</protein>